<organism evidence="2 3">
    <name type="scientific">Dactylellina haptotyla (strain CBS 200.50)</name>
    <name type="common">Nematode-trapping fungus</name>
    <name type="synonym">Monacrosporium haptotylum</name>
    <dbReference type="NCBI Taxonomy" id="1284197"/>
    <lineage>
        <taxon>Eukaryota</taxon>
        <taxon>Fungi</taxon>
        <taxon>Dikarya</taxon>
        <taxon>Ascomycota</taxon>
        <taxon>Pezizomycotina</taxon>
        <taxon>Orbiliomycetes</taxon>
        <taxon>Orbiliales</taxon>
        <taxon>Orbiliaceae</taxon>
        <taxon>Dactylellina</taxon>
    </lineage>
</organism>
<protein>
    <submittedName>
        <fullName evidence="2">Uncharacterized protein</fullName>
    </submittedName>
</protein>
<feature type="transmembrane region" description="Helical" evidence="1">
    <location>
        <begin position="47"/>
        <end position="65"/>
    </location>
</feature>
<keyword evidence="3" id="KW-1185">Reference proteome</keyword>
<sequence length="67" mass="7796">LIQLKGMENQRGSNSSMLLSWDFEIYHFQPTKDSKGAPAPTNNMLRYNYYFANIPFILNLVFVVSTY</sequence>
<dbReference type="Proteomes" id="UP000015100">
    <property type="component" value="Unassembled WGS sequence"/>
</dbReference>
<dbReference type="HOGENOM" id="CLU_2812279_0_0_1"/>
<dbReference type="AlphaFoldDB" id="S8A8X7"/>
<comment type="caution">
    <text evidence="2">The sequence shown here is derived from an EMBL/GenBank/DDBJ whole genome shotgun (WGS) entry which is preliminary data.</text>
</comment>
<keyword evidence="1" id="KW-0812">Transmembrane</keyword>
<proteinExistence type="predicted"/>
<keyword evidence="1" id="KW-0472">Membrane</keyword>
<gene>
    <name evidence="2" type="ORF">H072_6750</name>
</gene>
<feature type="non-terminal residue" evidence="2">
    <location>
        <position position="1"/>
    </location>
</feature>
<keyword evidence="1" id="KW-1133">Transmembrane helix</keyword>
<evidence type="ECO:0000256" key="1">
    <source>
        <dbReference type="SAM" id="Phobius"/>
    </source>
</evidence>
<evidence type="ECO:0000313" key="2">
    <source>
        <dbReference type="EMBL" id="EPS39465.1"/>
    </source>
</evidence>
<name>S8A8X7_DACHA</name>
<accession>S8A8X7</accession>
<evidence type="ECO:0000313" key="3">
    <source>
        <dbReference type="Proteomes" id="UP000015100"/>
    </source>
</evidence>
<reference evidence="2 3" key="1">
    <citation type="journal article" date="2013" name="PLoS Genet.">
        <title>Genomic mechanisms accounting for the adaptation to parasitism in nematode-trapping fungi.</title>
        <authorList>
            <person name="Meerupati T."/>
            <person name="Andersson K.M."/>
            <person name="Friman E."/>
            <person name="Kumar D."/>
            <person name="Tunlid A."/>
            <person name="Ahren D."/>
        </authorList>
    </citation>
    <scope>NUCLEOTIDE SEQUENCE [LARGE SCALE GENOMIC DNA]</scope>
    <source>
        <strain evidence="2 3">CBS 200.50</strain>
    </source>
</reference>
<dbReference type="EMBL" id="AQGS01000468">
    <property type="protein sequence ID" value="EPS39465.1"/>
    <property type="molecule type" value="Genomic_DNA"/>
</dbReference>
<reference evidence="3" key="2">
    <citation type="submission" date="2013-04" db="EMBL/GenBank/DDBJ databases">
        <title>Genomic mechanisms accounting for the adaptation to parasitism in nematode-trapping fungi.</title>
        <authorList>
            <person name="Ahren D.G."/>
        </authorList>
    </citation>
    <scope>NUCLEOTIDE SEQUENCE [LARGE SCALE GENOMIC DNA]</scope>
    <source>
        <strain evidence="3">CBS 200.50</strain>
    </source>
</reference>